<dbReference type="OrthoDB" id="9807854at2"/>
<protein>
    <submittedName>
        <fullName evidence="1">Phosphate-selective porin OprO and OprP</fullName>
    </submittedName>
</protein>
<dbReference type="Pfam" id="PF07396">
    <property type="entry name" value="Porin_O_P"/>
    <property type="match status" value="1"/>
</dbReference>
<dbReference type="Proteomes" id="UP000183994">
    <property type="component" value="Unassembled WGS sequence"/>
</dbReference>
<reference evidence="2" key="1">
    <citation type="submission" date="2016-11" db="EMBL/GenBank/DDBJ databases">
        <authorList>
            <person name="Varghese N."/>
            <person name="Submissions S."/>
        </authorList>
    </citation>
    <scope>NUCLEOTIDE SEQUENCE [LARGE SCALE GENOMIC DNA]</scope>
    <source>
        <strain evidence="2">DSM 16219</strain>
    </source>
</reference>
<evidence type="ECO:0000313" key="1">
    <source>
        <dbReference type="EMBL" id="SHI49645.1"/>
    </source>
</evidence>
<organism evidence="1 2">
    <name type="scientific">Desulfatibacillum alkenivorans DSM 16219</name>
    <dbReference type="NCBI Taxonomy" id="1121393"/>
    <lineage>
        <taxon>Bacteria</taxon>
        <taxon>Pseudomonadati</taxon>
        <taxon>Thermodesulfobacteriota</taxon>
        <taxon>Desulfobacteria</taxon>
        <taxon>Desulfobacterales</taxon>
        <taxon>Desulfatibacillaceae</taxon>
        <taxon>Desulfatibacillum</taxon>
    </lineage>
</organism>
<proteinExistence type="predicted"/>
<name>A0A1M6BLP5_9BACT</name>
<dbReference type="AlphaFoldDB" id="A0A1M6BLP5"/>
<dbReference type="InterPro" id="IPR010870">
    <property type="entry name" value="Porin_O/P"/>
</dbReference>
<keyword evidence="2" id="KW-1185">Reference proteome</keyword>
<dbReference type="STRING" id="1121393.SAMN02745216_00019"/>
<gene>
    <name evidence="1" type="ORF">SAMN02745216_00019</name>
</gene>
<sequence>MNLQVVEFKVSVKKMLLMVGVVLLLVSGAYAQDSFNNNLLEILETKGILSSQEVTALQKKEAANTEAGAAAQEALVLLLKKKGVLTEEDAAFILGGEAAQDDSLNLSQEASPALGGKESGKELVGVLDDGFCLKTRDGSARFHLKGLLQTDYKAYDYDLEPEGIGTDPGTDGFDIRRARLITKGKLSPLFDFAMSYEFQGVNSRRLLDAYVNARIHDAFSLRAGQFKEPFGLEALSSDSDLFFTERSMGFGLNPGRDVGVMAFGGFWDNALYYRLGVFNGDGMDDASGGNVDEPEVCARIGAAPFAHAGFPLLQGFHLGASGSYQRADANTVSLDISTAGRTDFFSLATNAKFSIIRNCDTLIRHGADAAWTYGPVALFGEYIQARYDDVESKAQTFDAEMTGYYGAGAWIITGEPVLASRGAIQPVIPANALGDGGYGALGLAFRYDNFDAGDKVYDTLVFVGDSVREAEAMTFGLNWYLNQYARLSLEFTRTTFDQPLLIYRDSSTGTSLYSDKEDLIISRFQLGF</sequence>
<dbReference type="SUPFAM" id="SSF56935">
    <property type="entry name" value="Porins"/>
    <property type="match status" value="1"/>
</dbReference>
<accession>A0A1M6BLP5</accession>
<dbReference type="Gene3D" id="2.40.160.10">
    <property type="entry name" value="Porin"/>
    <property type="match status" value="1"/>
</dbReference>
<dbReference type="InterPro" id="IPR023614">
    <property type="entry name" value="Porin_dom_sf"/>
</dbReference>
<evidence type="ECO:0000313" key="2">
    <source>
        <dbReference type="Proteomes" id="UP000183994"/>
    </source>
</evidence>
<dbReference type="EMBL" id="FQZU01000001">
    <property type="protein sequence ID" value="SHI49645.1"/>
    <property type="molecule type" value="Genomic_DNA"/>
</dbReference>